<organism evidence="2 3">
    <name type="scientific">Natrialba swarupiae</name>
    <dbReference type="NCBI Taxonomy" id="2448032"/>
    <lineage>
        <taxon>Archaea</taxon>
        <taxon>Methanobacteriati</taxon>
        <taxon>Methanobacteriota</taxon>
        <taxon>Stenosarchaea group</taxon>
        <taxon>Halobacteria</taxon>
        <taxon>Halobacteriales</taxon>
        <taxon>Natrialbaceae</taxon>
        <taxon>Natrialba</taxon>
    </lineage>
</organism>
<accession>A0A5D5ARP3</accession>
<protein>
    <submittedName>
        <fullName evidence="2">DUF1102 domain-containing protein</fullName>
    </submittedName>
</protein>
<evidence type="ECO:0000259" key="1">
    <source>
        <dbReference type="Pfam" id="PF13229"/>
    </source>
</evidence>
<dbReference type="Proteomes" id="UP000324104">
    <property type="component" value="Unassembled WGS sequence"/>
</dbReference>
<evidence type="ECO:0000313" key="3">
    <source>
        <dbReference type="Proteomes" id="UP000324104"/>
    </source>
</evidence>
<dbReference type="Gene3D" id="2.160.20.10">
    <property type="entry name" value="Single-stranded right-handed beta-helix, Pectin lyase-like"/>
    <property type="match status" value="1"/>
</dbReference>
<dbReference type="InterPro" id="IPR006626">
    <property type="entry name" value="PbH1"/>
</dbReference>
<name>A0A5D5ARP3_9EURY</name>
<dbReference type="InterPro" id="IPR009482">
    <property type="entry name" value="DUF1102"/>
</dbReference>
<reference evidence="2 3" key="1">
    <citation type="submission" date="2019-08" db="EMBL/GenBank/DDBJ databases">
        <title>Archaea genome.</title>
        <authorList>
            <person name="Kajale S."/>
            <person name="Shouche Y."/>
            <person name="Deshpande N."/>
            <person name="Sharma A."/>
        </authorList>
    </citation>
    <scope>NUCLEOTIDE SEQUENCE [LARGE SCALE GENOMIC DNA]</scope>
    <source>
        <strain evidence="2 3">ESP3B_9</strain>
    </source>
</reference>
<dbReference type="SMART" id="SM00710">
    <property type="entry name" value="PbH1"/>
    <property type="match status" value="5"/>
</dbReference>
<gene>
    <name evidence="2" type="ORF">FYC77_08400</name>
</gene>
<dbReference type="Pfam" id="PF06510">
    <property type="entry name" value="DUF1102"/>
    <property type="match status" value="1"/>
</dbReference>
<dbReference type="EMBL" id="VTAW01000008">
    <property type="protein sequence ID" value="TYT62502.1"/>
    <property type="molecule type" value="Genomic_DNA"/>
</dbReference>
<evidence type="ECO:0000313" key="2">
    <source>
        <dbReference type="EMBL" id="TYT62502.1"/>
    </source>
</evidence>
<dbReference type="SUPFAM" id="SSF51126">
    <property type="entry name" value="Pectin lyase-like"/>
    <property type="match status" value="1"/>
</dbReference>
<sequence length="455" mass="49047">MIHMDRRKFLYGIGGSAIGGSALIGSGAFSRIESQRRVKIEVAGDPDAYLGLDRCPTSPNNSYVDFDDSGHLAVEMSEDNPTEEGGQGVNSDSFTWFDDVFQICNQGKQPVSVWIEAEASEEADKYFDSDNYGEYGPVTFYLGDDDEEILSEDNPQLLQVGECLCVGIRVVTKGLKEGQQLVDDDEIVIHADADQELATGPVTNQTQGTTHDDVHDAIDAAKDNDTIKVYEDQSGLVEVDKQLNIVGVGMPTLEDGVNITADNVRVSSFNILDSGDALWAEFAVRLEPGVSGITIEDNSIESDWYAIADESSAQTTSDVTIENNDIFGTAESGVQVVYINGEQSGPPSAEDAENINLIDNTIGANDLDGGLLVGLEADGGEVSGNTFDDPPTDYGHLELWGPNLEVEDNDFFGDNLGTNAFYVRNSDNTYTLSEILGANTFDPTAEVVGDDIRPE</sequence>
<dbReference type="InterPro" id="IPR011050">
    <property type="entry name" value="Pectin_lyase_fold/virulence"/>
</dbReference>
<dbReference type="Pfam" id="PF13229">
    <property type="entry name" value="Beta_helix"/>
    <property type="match status" value="1"/>
</dbReference>
<dbReference type="AlphaFoldDB" id="A0A5D5ARP3"/>
<dbReference type="InterPro" id="IPR012334">
    <property type="entry name" value="Pectin_lyas_fold"/>
</dbReference>
<proteinExistence type="predicted"/>
<dbReference type="InterPro" id="IPR039448">
    <property type="entry name" value="Beta_helix"/>
</dbReference>
<comment type="caution">
    <text evidence="2">The sequence shown here is derived from an EMBL/GenBank/DDBJ whole genome shotgun (WGS) entry which is preliminary data.</text>
</comment>
<feature type="domain" description="Right handed beta helix" evidence="1">
    <location>
        <begin position="258"/>
        <end position="411"/>
    </location>
</feature>
<keyword evidence="3" id="KW-1185">Reference proteome</keyword>